<feature type="region of interest" description="Disordered" evidence="1">
    <location>
        <begin position="1"/>
        <end position="30"/>
    </location>
</feature>
<comment type="caution">
    <text evidence="2">The sequence shown here is derived from an EMBL/GenBank/DDBJ whole genome shotgun (WGS) entry which is preliminary data.</text>
</comment>
<dbReference type="Proteomes" id="UP000005324">
    <property type="component" value="Unassembled WGS sequence"/>
</dbReference>
<reference evidence="2 3" key="1">
    <citation type="submission" date="2010-04" db="EMBL/GenBank/DDBJ databases">
        <authorList>
            <person name="Qin X."/>
            <person name="Bachman B."/>
            <person name="Battles P."/>
            <person name="Bell A."/>
            <person name="Bess C."/>
            <person name="Bickham C."/>
            <person name="Chaboub L."/>
            <person name="Chen D."/>
            <person name="Coyle M."/>
            <person name="Deiros D.R."/>
            <person name="Dinh H."/>
            <person name="Forbes L."/>
            <person name="Fowler G."/>
            <person name="Francisco L."/>
            <person name="Fu Q."/>
            <person name="Gubbala S."/>
            <person name="Hale W."/>
            <person name="Han Y."/>
            <person name="Hemphill L."/>
            <person name="Highlander S.K."/>
            <person name="Hirani K."/>
            <person name="Hogues M."/>
            <person name="Jackson L."/>
            <person name="Jakkamsetti A."/>
            <person name="Javaid M."/>
            <person name="Jiang H."/>
            <person name="Korchina V."/>
            <person name="Kovar C."/>
            <person name="Lara F."/>
            <person name="Lee S."/>
            <person name="Mata R."/>
            <person name="Mathew T."/>
            <person name="Moen C."/>
            <person name="Morales K."/>
            <person name="Munidasa M."/>
            <person name="Nazareth L."/>
            <person name="Ngo R."/>
            <person name="Nguyen L."/>
            <person name="Okwuonu G."/>
            <person name="Ongeri F."/>
            <person name="Patil S."/>
            <person name="Petrosino J."/>
            <person name="Pham C."/>
            <person name="Pham P."/>
            <person name="Pu L.-L."/>
            <person name="Puazo M."/>
            <person name="Raj R."/>
            <person name="Reid J."/>
            <person name="Rouhana J."/>
            <person name="Saada N."/>
            <person name="Shang Y."/>
            <person name="Simmons D."/>
            <person name="Thornton R."/>
            <person name="Warren J."/>
            <person name="Weissenberger G."/>
            <person name="Zhang J."/>
            <person name="Zhang L."/>
            <person name="Zhou C."/>
            <person name="Zhu D."/>
            <person name="Muzny D."/>
            <person name="Worley K."/>
            <person name="Gibbs R."/>
        </authorList>
    </citation>
    <scope>NUCLEOTIDE SEQUENCE [LARGE SCALE GENOMIC DNA]</scope>
    <source>
        <strain evidence="2 3">ATCC 49957</strain>
    </source>
</reference>
<proteinExistence type="predicted"/>
<dbReference type="Pfam" id="PF07617">
    <property type="entry name" value="DUF1579"/>
    <property type="match status" value="1"/>
</dbReference>
<protein>
    <recommendedName>
        <fullName evidence="4">DUF1579 domain-containing protein</fullName>
    </recommendedName>
</protein>
<dbReference type="HOGENOM" id="CLU_112398_1_0_5"/>
<gene>
    <name evidence="2" type="ORF">HMPREF0731_2801</name>
</gene>
<name>D5RNZ0_9PROT</name>
<feature type="compositionally biased region" description="Basic and acidic residues" evidence="1">
    <location>
        <begin position="21"/>
        <end position="30"/>
    </location>
</feature>
<evidence type="ECO:0008006" key="4">
    <source>
        <dbReference type="Google" id="ProtNLM"/>
    </source>
</evidence>
<accession>D5RNZ0</accession>
<evidence type="ECO:0000256" key="1">
    <source>
        <dbReference type="SAM" id="MobiDB-lite"/>
    </source>
</evidence>
<dbReference type="EMBL" id="ADVL01000576">
    <property type="protein sequence ID" value="EFH10977.1"/>
    <property type="molecule type" value="Genomic_DNA"/>
</dbReference>
<evidence type="ECO:0000313" key="3">
    <source>
        <dbReference type="Proteomes" id="UP000005324"/>
    </source>
</evidence>
<evidence type="ECO:0000313" key="2">
    <source>
        <dbReference type="EMBL" id="EFH10977.1"/>
    </source>
</evidence>
<sequence>MDQRCGVPKPDPARPPPPRHHREDEKMQVEQQAEHRWLMRLLGEWDSTGQCTAGPDTAEMRGRESVRALGDIWVLCEGEGEMPGGGQARMLMTLGYDPAQGCFLGSFAGSMMTHLWTYRGQLRGDTLLLDTEGPDFQGGTARYQDIIRLEGDDTRHMTSRMALPDGSWQEVMRATFRRRA</sequence>
<keyword evidence="3" id="KW-1185">Reference proteome</keyword>
<dbReference type="InterPro" id="IPR011473">
    <property type="entry name" value="DUF1579"/>
</dbReference>
<dbReference type="AlphaFoldDB" id="D5RNZ0"/>
<organism evidence="2 3">
    <name type="scientific">Pseudoroseomonas cervicalis ATCC 49957</name>
    <dbReference type="NCBI Taxonomy" id="525371"/>
    <lineage>
        <taxon>Bacteria</taxon>
        <taxon>Pseudomonadati</taxon>
        <taxon>Pseudomonadota</taxon>
        <taxon>Alphaproteobacteria</taxon>
        <taxon>Acetobacterales</taxon>
        <taxon>Roseomonadaceae</taxon>
        <taxon>Roseomonas</taxon>
    </lineage>
</organism>